<feature type="compositionally biased region" description="Basic and acidic residues" evidence="3">
    <location>
        <begin position="529"/>
        <end position="550"/>
    </location>
</feature>
<organism evidence="5 6">
    <name type="scientific">Phytoactinopolyspora alkaliphila</name>
    <dbReference type="NCBI Taxonomy" id="1783498"/>
    <lineage>
        <taxon>Bacteria</taxon>
        <taxon>Bacillati</taxon>
        <taxon>Actinomycetota</taxon>
        <taxon>Actinomycetes</taxon>
        <taxon>Jiangellales</taxon>
        <taxon>Jiangellaceae</taxon>
        <taxon>Phytoactinopolyspora</taxon>
    </lineage>
</organism>
<reference evidence="5 6" key="1">
    <citation type="submission" date="2020-02" db="EMBL/GenBank/DDBJ databases">
        <authorList>
            <person name="Li X.-J."/>
            <person name="Feng X.-M."/>
        </authorList>
    </citation>
    <scope>NUCLEOTIDE SEQUENCE [LARGE SCALE GENOMIC DNA]</scope>
    <source>
        <strain evidence="5 6">CGMCC 4.7225</strain>
    </source>
</reference>
<feature type="domain" description="ABC transporter" evidence="4">
    <location>
        <begin position="7"/>
        <end position="221"/>
    </location>
</feature>
<dbReference type="EMBL" id="JAAGOB010000003">
    <property type="protein sequence ID" value="NED95021.1"/>
    <property type="molecule type" value="Genomic_DNA"/>
</dbReference>
<evidence type="ECO:0000256" key="2">
    <source>
        <dbReference type="ARBA" id="ARBA00022840"/>
    </source>
</evidence>
<dbReference type="InterPro" id="IPR051309">
    <property type="entry name" value="ABCF_ATPase"/>
</dbReference>
<dbReference type="GO" id="GO:0016887">
    <property type="term" value="F:ATP hydrolysis activity"/>
    <property type="evidence" value="ECO:0007669"/>
    <property type="project" value="InterPro"/>
</dbReference>
<dbReference type="Proteomes" id="UP000469185">
    <property type="component" value="Unassembled WGS sequence"/>
</dbReference>
<dbReference type="Pfam" id="PF00005">
    <property type="entry name" value="ABC_tran"/>
    <property type="match status" value="2"/>
</dbReference>
<dbReference type="InterPro" id="IPR003593">
    <property type="entry name" value="AAA+_ATPase"/>
</dbReference>
<proteinExistence type="predicted"/>
<dbReference type="Pfam" id="PF16326">
    <property type="entry name" value="ABC_tran_CTD"/>
    <property type="match status" value="1"/>
</dbReference>
<sequence length="598" mass="65031">MAPRNLVNLESVSLAYGTQQILDAVSLGVGSGERIGVVGRNGGGKSTLLRLLAGAESPDSGRVTHTGGLRIGHLGQHDDLDPDATVRQSVVGDAADHEWASDARIRAVLAHLLPQVHMDTVVGPLSGGERRRVALARLLITPADLLLLDEPTNHLDVEAIDWLTRYLAATGQAIVVVTHDRWLLDSVCEATWEVVDGKVHAYDGGYSTFVLARAERARIAAADEARRQNLLRKELAWLRRGPPARTSKPKFRIDAANVLIENEPPPRDPYELSRMATTRLGKSVYDVEDVSLELGGKTLLNDVTWRLGPGDRVGVVGINGSGKTSVLRLLDGALEPTIGHVKVGRTVVPAHLSQEVTELKPGVRVLQAVEEIRGEVRLGSGGVSTAGQMLERFGFTGQRQWTPVTELSGGERRRLQLLRLLMGEPNVLLLDEPTNDLDVETLNVLEDVLDSWPGTLVVVSHDRWFLERVTDSIWALLGDGRLIHLPGGVDEYLERRRSAGEPGSAEPGSAETGGAETRAAASRAAASRGDSRAARKELARMEREVEKLTQRAEKLHSELAEHATDHQKVAELDAALREINEQREAAEARWLELADEVG</sequence>
<dbReference type="PANTHER" id="PTHR42855:SF1">
    <property type="entry name" value="ABC TRANSPORTER DOMAIN-CONTAINING PROTEIN"/>
    <property type="match status" value="1"/>
</dbReference>
<dbReference type="Gene3D" id="1.10.287.380">
    <property type="entry name" value="Valyl-tRNA synthetase, C-terminal domain"/>
    <property type="match status" value="1"/>
</dbReference>
<dbReference type="InterPro" id="IPR027417">
    <property type="entry name" value="P-loop_NTPase"/>
</dbReference>
<dbReference type="AlphaFoldDB" id="A0A6N9YIZ9"/>
<evidence type="ECO:0000256" key="3">
    <source>
        <dbReference type="SAM" id="MobiDB-lite"/>
    </source>
</evidence>
<comment type="caution">
    <text evidence="5">The sequence shown here is derived from an EMBL/GenBank/DDBJ whole genome shotgun (WGS) entry which is preliminary data.</text>
</comment>
<dbReference type="InterPro" id="IPR003439">
    <property type="entry name" value="ABC_transporter-like_ATP-bd"/>
</dbReference>
<feature type="compositionally biased region" description="Low complexity" evidence="3">
    <location>
        <begin position="508"/>
        <end position="528"/>
    </location>
</feature>
<protein>
    <submittedName>
        <fullName evidence="5">ABC-F family ATP-binding cassette domain-containing protein</fullName>
    </submittedName>
</protein>
<feature type="domain" description="ABC transporter" evidence="4">
    <location>
        <begin position="285"/>
        <end position="505"/>
    </location>
</feature>
<feature type="region of interest" description="Disordered" evidence="3">
    <location>
        <begin position="495"/>
        <end position="550"/>
    </location>
</feature>
<accession>A0A6N9YIZ9</accession>
<evidence type="ECO:0000313" key="6">
    <source>
        <dbReference type="Proteomes" id="UP000469185"/>
    </source>
</evidence>
<dbReference type="GO" id="GO:0003677">
    <property type="term" value="F:DNA binding"/>
    <property type="evidence" value="ECO:0007669"/>
    <property type="project" value="InterPro"/>
</dbReference>
<evidence type="ECO:0000313" key="5">
    <source>
        <dbReference type="EMBL" id="NED95021.1"/>
    </source>
</evidence>
<dbReference type="InterPro" id="IPR032524">
    <property type="entry name" value="ABC_tran_C"/>
</dbReference>
<gene>
    <name evidence="5" type="ORF">G1H11_06810</name>
</gene>
<dbReference type="InterPro" id="IPR032781">
    <property type="entry name" value="ABC_tran_Xtn"/>
</dbReference>
<dbReference type="Pfam" id="PF12848">
    <property type="entry name" value="ABC_tran_Xtn"/>
    <property type="match status" value="1"/>
</dbReference>
<keyword evidence="2 5" id="KW-0067">ATP-binding</keyword>
<keyword evidence="6" id="KW-1185">Reference proteome</keyword>
<dbReference type="PANTHER" id="PTHR42855">
    <property type="entry name" value="ABC TRANSPORTER ATP-BINDING SUBUNIT"/>
    <property type="match status" value="1"/>
</dbReference>
<dbReference type="Gene3D" id="3.40.50.300">
    <property type="entry name" value="P-loop containing nucleotide triphosphate hydrolases"/>
    <property type="match status" value="2"/>
</dbReference>
<dbReference type="PROSITE" id="PS00211">
    <property type="entry name" value="ABC_TRANSPORTER_1"/>
    <property type="match status" value="2"/>
</dbReference>
<keyword evidence="1" id="KW-0547">Nucleotide-binding</keyword>
<dbReference type="PROSITE" id="PS50893">
    <property type="entry name" value="ABC_TRANSPORTER_2"/>
    <property type="match status" value="2"/>
</dbReference>
<evidence type="ECO:0000259" key="4">
    <source>
        <dbReference type="PROSITE" id="PS50893"/>
    </source>
</evidence>
<dbReference type="SMART" id="SM00382">
    <property type="entry name" value="AAA"/>
    <property type="match status" value="2"/>
</dbReference>
<evidence type="ECO:0000256" key="1">
    <source>
        <dbReference type="ARBA" id="ARBA00022741"/>
    </source>
</evidence>
<dbReference type="CDD" id="cd03221">
    <property type="entry name" value="ABCF_EF-3"/>
    <property type="match status" value="2"/>
</dbReference>
<dbReference type="GO" id="GO:0005524">
    <property type="term" value="F:ATP binding"/>
    <property type="evidence" value="ECO:0007669"/>
    <property type="project" value="UniProtKB-KW"/>
</dbReference>
<name>A0A6N9YIZ9_9ACTN</name>
<dbReference type="SUPFAM" id="SSF52540">
    <property type="entry name" value="P-loop containing nucleoside triphosphate hydrolases"/>
    <property type="match status" value="2"/>
</dbReference>
<dbReference type="InterPro" id="IPR017871">
    <property type="entry name" value="ABC_transporter-like_CS"/>
</dbReference>
<dbReference type="InterPro" id="IPR037118">
    <property type="entry name" value="Val-tRNA_synth_C_sf"/>
</dbReference>
<dbReference type="RefSeq" id="WP_163817373.1">
    <property type="nucleotide sequence ID" value="NZ_JAAGOB010000003.1"/>
</dbReference>